<keyword evidence="2" id="KW-1185">Reference proteome</keyword>
<sequence>MPIRQFPGVWGGLPIRRSRASRALDWFLTAVPERLDGTRLGELRALARHLADDRTEIPLTQSTVARGPRWGELALLLCEVPSL</sequence>
<dbReference type="EMBL" id="MRYD01000247">
    <property type="protein sequence ID" value="OSZ56867.1"/>
    <property type="molecule type" value="Genomic_DNA"/>
</dbReference>
<protein>
    <submittedName>
        <fullName evidence="1">Uncharacterized protein</fullName>
    </submittedName>
</protein>
<proteinExistence type="predicted"/>
<reference evidence="1 2" key="1">
    <citation type="submission" date="2016-12" db="EMBL/GenBank/DDBJ databases">
        <title>Genome Mining:The Detection of Biosynthetic Gene Clusters to Aid in the Expression of Curamycin A produced by Streptomyces sp. strain CZA14.</title>
        <authorList>
            <person name="Durrell K.A."/>
            <person name="Kirby B.M."/>
            <person name="Khan W."/>
            <person name="Mthethwa T."/>
            <person name="Le Roes-Hill M."/>
        </authorList>
    </citation>
    <scope>NUCLEOTIDE SEQUENCE [LARGE SCALE GENOMIC DNA]</scope>
    <source>
        <strain evidence="1 2">CZA14</strain>
    </source>
</reference>
<evidence type="ECO:0000313" key="1">
    <source>
        <dbReference type="EMBL" id="OSZ56867.1"/>
    </source>
</evidence>
<gene>
    <name evidence="1" type="ORF">OQI_30580</name>
</gene>
<accession>A0ABX3YAP9</accession>
<evidence type="ECO:0000313" key="2">
    <source>
        <dbReference type="Proteomes" id="UP000194266"/>
    </source>
</evidence>
<organism evidence="1 2">
    <name type="scientific">Streptomyces pharetrae CZA14</name>
    <dbReference type="NCBI Taxonomy" id="1144883"/>
    <lineage>
        <taxon>Bacteria</taxon>
        <taxon>Bacillati</taxon>
        <taxon>Actinomycetota</taxon>
        <taxon>Actinomycetes</taxon>
        <taxon>Kitasatosporales</taxon>
        <taxon>Streptomycetaceae</taxon>
        <taxon>Streptomyces</taxon>
    </lineage>
</organism>
<name>A0ABX3YAP9_9ACTN</name>
<dbReference type="Proteomes" id="UP000194266">
    <property type="component" value="Unassembled WGS sequence"/>
</dbReference>
<comment type="caution">
    <text evidence="1">The sequence shown here is derived from an EMBL/GenBank/DDBJ whole genome shotgun (WGS) entry which is preliminary data.</text>
</comment>